<dbReference type="RefSeq" id="WP_188890597.1">
    <property type="nucleotide sequence ID" value="NZ_BMHY01000007.1"/>
</dbReference>
<dbReference type="NCBIfam" id="TIGR01007">
    <property type="entry name" value="eps_fam"/>
    <property type="match status" value="1"/>
</dbReference>
<evidence type="ECO:0000256" key="6">
    <source>
        <dbReference type="ARBA" id="ARBA00022840"/>
    </source>
</evidence>
<dbReference type="GO" id="GO:0005524">
    <property type="term" value="F:ATP binding"/>
    <property type="evidence" value="ECO:0007669"/>
    <property type="project" value="UniProtKB-KW"/>
</dbReference>
<dbReference type="EC" id="2.7.10.2" evidence="2"/>
<evidence type="ECO:0000256" key="8">
    <source>
        <dbReference type="ARBA" id="ARBA00051245"/>
    </source>
</evidence>
<gene>
    <name evidence="10" type="ORF">GCM10010918_36150</name>
</gene>
<dbReference type="EMBL" id="BMHY01000007">
    <property type="protein sequence ID" value="GGG76392.1"/>
    <property type="molecule type" value="Genomic_DNA"/>
</dbReference>
<keyword evidence="7" id="KW-0829">Tyrosine-protein kinase</keyword>
<name>A0A917HE53_9BACL</name>
<sequence>MPRSINDSHLIVSANPMSPFAESYRVLRTNIQFSSVDTQFQVLMVASAQAGEGKTTVISNLAAAYAQEGKRVLLIDMDLRKPSLHYFFSQTNHKGLTSLLTGQLTTQDVVIQTQVPNLSLITAGPTPPHPAEMLSSQKMSQLMEELRRDYDIILVDTPPILAVTDGLLASVLCDGVILVVQASVVKKALVLKAKERLEHVQARIVGTVLNQLNRDDNLNVGYYGM</sequence>
<dbReference type="GO" id="GO:0042802">
    <property type="term" value="F:identical protein binding"/>
    <property type="evidence" value="ECO:0007669"/>
    <property type="project" value="UniProtKB-ARBA"/>
</dbReference>
<dbReference type="SUPFAM" id="SSF52540">
    <property type="entry name" value="P-loop containing nucleoside triphosphate hydrolases"/>
    <property type="match status" value="1"/>
</dbReference>
<comment type="caution">
    <text evidence="10">The sequence shown here is derived from an EMBL/GenBank/DDBJ whole genome shotgun (WGS) entry which is preliminary data.</text>
</comment>
<dbReference type="GO" id="GO:0004715">
    <property type="term" value="F:non-membrane spanning protein tyrosine kinase activity"/>
    <property type="evidence" value="ECO:0007669"/>
    <property type="project" value="UniProtKB-EC"/>
</dbReference>
<dbReference type="Gene3D" id="3.40.50.300">
    <property type="entry name" value="P-loop containing nucleotide triphosphate hydrolases"/>
    <property type="match status" value="1"/>
</dbReference>
<reference evidence="10 11" key="1">
    <citation type="journal article" date="2014" name="Int. J. Syst. Evol. Microbiol.">
        <title>Complete genome sequence of Corynebacterium casei LMG S-19264T (=DSM 44701T), isolated from a smear-ripened cheese.</title>
        <authorList>
            <consortium name="US DOE Joint Genome Institute (JGI-PGF)"/>
            <person name="Walter F."/>
            <person name="Albersmeier A."/>
            <person name="Kalinowski J."/>
            <person name="Ruckert C."/>
        </authorList>
    </citation>
    <scope>NUCLEOTIDE SEQUENCE [LARGE SCALE GENOMIC DNA]</scope>
    <source>
        <strain evidence="10 11">CGMCC 1.15286</strain>
    </source>
</reference>
<dbReference type="CDD" id="cd05387">
    <property type="entry name" value="BY-kinase"/>
    <property type="match status" value="1"/>
</dbReference>
<dbReference type="InterPro" id="IPR025669">
    <property type="entry name" value="AAA_dom"/>
</dbReference>
<dbReference type="AlphaFoldDB" id="A0A917HE53"/>
<evidence type="ECO:0000256" key="5">
    <source>
        <dbReference type="ARBA" id="ARBA00022777"/>
    </source>
</evidence>
<keyword evidence="5 10" id="KW-0418">Kinase</keyword>
<feature type="domain" description="AAA" evidence="9">
    <location>
        <begin position="42"/>
        <end position="184"/>
    </location>
</feature>
<comment type="similarity">
    <text evidence="1">Belongs to the CpsD/CapB family.</text>
</comment>
<dbReference type="FunFam" id="3.40.50.300:FF:000527">
    <property type="entry name" value="Tyrosine-protein kinase etk"/>
    <property type="match status" value="1"/>
</dbReference>
<dbReference type="Pfam" id="PF13614">
    <property type="entry name" value="AAA_31"/>
    <property type="match status" value="1"/>
</dbReference>
<evidence type="ECO:0000313" key="10">
    <source>
        <dbReference type="EMBL" id="GGG76392.1"/>
    </source>
</evidence>
<protein>
    <recommendedName>
        <fullName evidence="2">non-specific protein-tyrosine kinase</fullName>
        <ecNumber evidence="2">2.7.10.2</ecNumber>
    </recommendedName>
</protein>
<evidence type="ECO:0000313" key="11">
    <source>
        <dbReference type="Proteomes" id="UP000600247"/>
    </source>
</evidence>
<evidence type="ECO:0000256" key="4">
    <source>
        <dbReference type="ARBA" id="ARBA00022741"/>
    </source>
</evidence>
<evidence type="ECO:0000256" key="3">
    <source>
        <dbReference type="ARBA" id="ARBA00022679"/>
    </source>
</evidence>
<dbReference type="GO" id="GO:0005886">
    <property type="term" value="C:plasma membrane"/>
    <property type="evidence" value="ECO:0007669"/>
    <property type="project" value="TreeGrafter"/>
</dbReference>
<dbReference type="Proteomes" id="UP000600247">
    <property type="component" value="Unassembled WGS sequence"/>
</dbReference>
<keyword evidence="4" id="KW-0547">Nucleotide-binding</keyword>
<dbReference type="PANTHER" id="PTHR32309">
    <property type="entry name" value="TYROSINE-PROTEIN KINASE"/>
    <property type="match status" value="1"/>
</dbReference>
<keyword evidence="6" id="KW-0067">ATP-binding</keyword>
<comment type="catalytic activity">
    <reaction evidence="8">
        <text>L-tyrosyl-[protein] + ATP = O-phospho-L-tyrosyl-[protein] + ADP + H(+)</text>
        <dbReference type="Rhea" id="RHEA:10596"/>
        <dbReference type="Rhea" id="RHEA-COMP:10136"/>
        <dbReference type="Rhea" id="RHEA-COMP:20101"/>
        <dbReference type="ChEBI" id="CHEBI:15378"/>
        <dbReference type="ChEBI" id="CHEBI:30616"/>
        <dbReference type="ChEBI" id="CHEBI:46858"/>
        <dbReference type="ChEBI" id="CHEBI:61978"/>
        <dbReference type="ChEBI" id="CHEBI:456216"/>
        <dbReference type="EC" id="2.7.10.2"/>
    </reaction>
</comment>
<proteinExistence type="inferred from homology"/>
<accession>A0A917HE53</accession>
<evidence type="ECO:0000256" key="7">
    <source>
        <dbReference type="ARBA" id="ARBA00023137"/>
    </source>
</evidence>
<evidence type="ECO:0000259" key="9">
    <source>
        <dbReference type="Pfam" id="PF13614"/>
    </source>
</evidence>
<organism evidence="10 11">
    <name type="scientific">Paenibacillus radicis</name>
    <name type="common">ex Gao et al. 2016</name>
    <dbReference type="NCBI Taxonomy" id="1737354"/>
    <lineage>
        <taxon>Bacteria</taxon>
        <taxon>Bacillati</taxon>
        <taxon>Bacillota</taxon>
        <taxon>Bacilli</taxon>
        <taxon>Bacillales</taxon>
        <taxon>Paenibacillaceae</taxon>
        <taxon>Paenibacillus</taxon>
    </lineage>
</organism>
<evidence type="ECO:0000256" key="1">
    <source>
        <dbReference type="ARBA" id="ARBA00007316"/>
    </source>
</evidence>
<dbReference type="InterPro" id="IPR005702">
    <property type="entry name" value="Wzc-like_C"/>
</dbReference>
<dbReference type="PANTHER" id="PTHR32309:SF13">
    <property type="entry name" value="FERRIC ENTEROBACTIN TRANSPORT PROTEIN FEPE"/>
    <property type="match status" value="1"/>
</dbReference>
<dbReference type="InterPro" id="IPR027417">
    <property type="entry name" value="P-loop_NTPase"/>
</dbReference>
<keyword evidence="3" id="KW-0808">Transferase</keyword>
<keyword evidence="11" id="KW-1185">Reference proteome</keyword>
<evidence type="ECO:0000256" key="2">
    <source>
        <dbReference type="ARBA" id="ARBA00011903"/>
    </source>
</evidence>
<dbReference type="InterPro" id="IPR050445">
    <property type="entry name" value="Bact_polysacc_biosynth/exp"/>
</dbReference>